<dbReference type="Gene3D" id="2.30.30.40">
    <property type="entry name" value="SH3 Domains"/>
    <property type="match status" value="1"/>
</dbReference>
<dbReference type="Proteomes" id="UP000831021">
    <property type="component" value="Segment"/>
</dbReference>
<evidence type="ECO:0000256" key="2">
    <source>
        <dbReference type="ARBA" id="ARBA00007553"/>
    </source>
</evidence>
<dbReference type="GO" id="GO:0016998">
    <property type="term" value="P:cell wall macromolecule catabolic process"/>
    <property type="evidence" value="ECO:0007669"/>
    <property type="project" value="InterPro"/>
</dbReference>
<evidence type="ECO:0000259" key="6">
    <source>
        <dbReference type="PROSITE" id="PS51782"/>
    </source>
</evidence>
<evidence type="ECO:0000256" key="1">
    <source>
        <dbReference type="ARBA" id="ARBA00000632"/>
    </source>
</evidence>
<dbReference type="InterPro" id="IPR036779">
    <property type="entry name" value="LysM_dom_sf"/>
</dbReference>
<keyword evidence="7" id="KW-0378">Hydrolase</keyword>
<dbReference type="Pfam" id="PF01183">
    <property type="entry name" value="Glyco_hydro_25"/>
    <property type="match status" value="1"/>
</dbReference>
<dbReference type="InterPro" id="IPR017853">
    <property type="entry name" value="GH"/>
</dbReference>
<evidence type="ECO:0000313" key="8">
    <source>
        <dbReference type="Proteomes" id="UP000831021"/>
    </source>
</evidence>
<protein>
    <recommendedName>
        <fullName evidence="4">lysozyme</fullName>
        <ecNumber evidence="4">3.2.1.17</ecNumber>
    </recommendedName>
</protein>
<name>A0AAE9GAF1_9CAUD</name>
<dbReference type="GO" id="GO:0016052">
    <property type="term" value="P:carbohydrate catabolic process"/>
    <property type="evidence" value="ECO:0007669"/>
    <property type="project" value="TreeGrafter"/>
</dbReference>
<dbReference type="InterPro" id="IPR003646">
    <property type="entry name" value="SH3-like_bac-type"/>
</dbReference>
<reference evidence="7 8" key="1">
    <citation type="submission" date="2022-01" db="EMBL/GenBank/DDBJ databases">
        <authorList>
            <person name="Stokar-Avihail A."/>
        </authorList>
    </citation>
    <scope>NUCLEOTIDE SEQUENCE [LARGE SCALE GENOMIC DNA]</scope>
</reference>
<evidence type="ECO:0000256" key="4">
    <source>
        <dbReference type="ARBA" id="ARBA00012732"/>
    </source>
</evidence>
<proteinExistence type="inferred from homology"/>
<comment type="similarity">
    <text evidence="3">Belongs to the glycosyl hydrolase 25 family.</text>
</comment>
<dbReference type="EMBL" id="OM236516">
    <property type="protein sequence ID" value="UNY48886.1"/>
    <property type="molecule type" value="Genomic_DNA"/>
</dbReference>
<evidence type="ECO:0000313" key="7">
    <source>
        <dbReference type="EMBL" id="UNY48886.1"/>
    </source>
</evidence>
<dbReference type="Gene3D" id="3.10.350.10">
    <property type="entry name" value="LysM domain"/>
    <property type="match status" value="2"/>
</dbReference>
<sequence length="401" mass="43974">MGKIADISKWQGTIDFSKAKNELDLAIIRVQYGSTTIDAKYKEYVAGCKKYGIPFGHYAYARFVNIADAKVEARDFLARADKDAKFLVVDVEEQTCKKASDLVPATQAFIDYLKANSNKKVGLYTGHSFYKTYGMNRVKADFLWIPRYASNDIGALSNSVKPSMDCDIWQYTQCGKLAGVAGKVDLNVLTGSKSLEWFIGGVKEPTKVSSGEKIVKIEEKVIGKAVIKADALNIREKADLKSKDVGTVLKGQTFPVYEKKGDFLRIGVGKWISNKGGKYATYTASNSSASKPSTKTTNYKIKSGDTLSGIAVKFNTTVATLKSLNKLKNDTIYAGKTLKVPANGSSVSSKPANTKKYHKVVSGDTVSKLAKKYGSSMSDIKSWNKLDKDYTIYVGKTIRVK</sequence>
<dbReference type="SUPFAM" id="SSF51445">
    <property type="entry name" value="(Trans)glycosidases"/>
    <property type="match status" value="1"/>
</dbReference>
<gene>
    <name evidence="7" type="ORF">fado_171</name>
</gene>
<feature type="domain" description="SH3b" evidence="5">
    <location>
        <begin position="222"/>
        <end position="295"/>
    </location>
</feature>
<dbReference type="InterPro" id="IPR002053">
    <property type="entry name" value="Glyco_hydro_25"/>
</dbReference>
<comment type="catalytic activity">
    <reaction evidence="1">
        <text>Hydrolysis of (1-&gt;4)-beta-linkages between N-acetylmuramic acid and N-acetyl-D-glucosamine residues in a peptidoglycan and between N-acetyl-D-glucosamine residues in chitodextrins.</text>
        <dbReference type="EC" id="3.2.1.17"/>
    </reaction>
</comment>
<dbReference type="Gene3D" id="3.20.20.80">
    <property type="entry name" value="Glycosidases"/>
    <property type="match status" value="1"/>
</dbReference>
<dbReference type="CDD" id="cd00118">
    <property type="entry name" value="LysM"/>
    <property type="match status" value="2"/>
</dbReference>
<dbReference type="PROSITE" id="PS51781">
    <property type="entry name" value="SH3B"/>
    <property type="match status" value="1"/>
</dbReference>
<dbReference type="PANTHER" id="PTHR34135">
    <property type="entry name" value="LYSOZYME"/>
    <property type="match status" value="1"/>
</dbReference>
<dbReference type="CDD" id="cd06523">
    <property type="entry name" value="GH25_PlyB-like"/>
    <property type="match status" value="1"/>
</dbReference>
<dbReference type="EC" id="3.2.1.17" evidence="4"/>
<dbReference type="InterPro" id="IPR018392">
    <property type="entry name" value="LysM"/>
</dbReference>
<dbReference type="SMART" id="SM00257">
    <property type="entry name" value="LysM"/>
    <property type="match status" value="2"/>
</dbReference>
<comment type="similarity">
    <text evidence="2">Belongs to the N-acetylmuramoyl-L-alanine amidase 2 family.</text>
</comment>
<accession>A0AAE9GAF1</accession>
<dbReference type="PROSITE" id="PS51782">
    <property type="entry name" value="LYSM"/>
    <property type="match status" value="2"/>
</dbReference>
<feature type="domain" description="LysM" evidence="6">
    <location>
        <begin position="297"/>
        <end position="340"/>
    </location>
</feature>
<dbReference type="SUPFAM" id="SSF54106">
    <property type="entry name" value="LysM domain"/>
    <property type="match status" value="2"/>
</dbReference>
<dbReference type="GO" id="GO:0003796">
    <property type="term" value="F:lysozyme activity"/>
    <property type="evidence" value="ECO:0007669"/>
    <property type="project" value="UniProtKB-EC"/>
</dbReference>
<dbReference type="PROSITE" id="PS51904">
    <property type="entry name" value="GLYCOSYL_HYDROL_F25_2"/>
    <property type="match status" value="1"/>
</dbReference>
<organism evidence="7 8">
    <name type="scientific">Bacillus phage FADO</name>
    <dbReference type="NCBI Taxonomy" id="2917160"/>
    <lineage>
        <taxon>Viruses</taxon>
        <taxon>Duplodnaviria</taxon>
        <taxon>Heunggongvirae</taxon>
        <taxon>Uroviricota</taxon>
        <taxon>Caudoviricetes</taxon>
        <taxon>Heleneionescovirinae</taxon>
        <taxon>Zhangjivirus</taxon>
        <taxon>Zhangjivirus fado</taxon>
    </lineage>
</organism>
<dbReference type="GO" id="GO:0009253">
    <property type="term" value="P:peptidoglycan catabolic process"/>
    <property type="evidence" value="ECO:0007669"/>
    <property type="project" value="InterPro"/>
</dbReference>
<evidence type="ECO:0000259" key="5">
    <source>
        <dbReference type="PROSITE" id="PS51781"/>
    </source>
</evidence>
<dbReference type="Pfam" id="PF01476">
    <property type="entry name" value="LysM"/>
    <property type="match status" value="2"/>
</dbReference>
<keyword evidence="8" id="KW-1185">Reference proteome</keyword>
<dbReference type="PANTHER" id="PTHR34135:SF1">
    <property type="entry name" value="GLYCOSYL HYDROLASE FAMILY 25"/>
    <property type="match status" value="1"/>
</dbReference>
<evidence type="ECO:0000256" key="3">
    <source>
        <dbReference type="ARBA" id="ARBA00010646"/>
    </source>
</evidence>
<feature type="domain" description="LysM" evidence="6">
    <location>
        <begin position="356"/>
        <end position="400"/>
    </location>
</feature>
<dbReference type="Pfam" id="PF08239">
    <property type="entry name" value="SH3_3"/>
    <property type="match status" value="1"/>
</dbReference>